<accession>A0ABW0QTN0</accession>
<sequence length="73" mass="8787">MNKFRTKGFHNITRRFFSWVFYSGKVQSYFLTRELEGYLPPAEEITTQVKTYGRHFDGAKMVKKADFKEEKLR</sequence>
<evidence type="ECO:0000313" key="1">
    <source>
        <dbReference type="EMBL" id="MFC5527891.1"/>
    </source>
</evidence>
<organism evidence="1 2">
    <name type="scientific">Cohnella yongneupensis</name>
    <dbReference type="NCBI Taxonomy" id="425006"/>
    <lineage>
        <taxon>Bacteria</taxon>
        <taxon>Bacillati</taxon>
        <taxon>Bacillota</taxon>
        <taxon>Bacilli</taxon>
        <taxon>Bacillales</taxon>
        <taxon>Paenibacillaceae</taxon>
        <taxon>Cohnella</taxon>
    </lineage>
</organism>
<protein>
    <submittedName>
        <fullName evidence="1">Uncharacterized protein</fullName>
    </submittedName>
</protein>
<evidence type="ECO:0000313" key="2">
    <source>
        <dbReference type="Proteomes" id="UP001596108"/>
    </source>
</evidence>
<gene>
    <name evidence="1" type="ORF">ACFPQ4_00230</name>
</gene>
<dbReference type="RefSeq" id="WP_378109698.1">
    <property type="nucleotide sequence ID" value="NZ_JBHSNC010000001.1"/>
</dbReference>
<comment type="caution">
    <text evidence="1">The sequence shown here is derived from an EMBL/GenBank/DDBJ whole genome shotgun (WGS) entry which is preliminary data.</text>
</comment>
<name>A0ABW0QTN0_9BACL</name>
<proteinExistence type="predicted"/>
<dbReference type="EMBL" id="JBHSNC010000001">
    <property type="protein sequence ID" value="MFC5527891.1"/>
    <property type="molecule type" value="Genomic_DNA"/>
</dbReference>
<keyword evidence="2" id="KW-1185">Reference proteome</keyword>
<reference evidence="2" key="1">
    <citation type="journal article" date="2019" name="Int. J. Syst. Evol. Microbiol.">
        <title>The Global Catalogue of Microorganisms (GCM) 10K type strain sequencing project: providing services to taxonomists for standard genome sequencing and annotation.</title>
        <authorList>
            <consortium name="The Broad Institute Genomics Platform"/>
            <consortium name="The Broad Institute Genome Sequencing Center for Infectious Disease"/>
            <person name="Wu L."/>
            <person name="Ma J."/>
        </authorList>
    </citation>
    <scope>NUCLEOTIDE SEQUENCE [LARGE SCALE GENOMIC DNA]</scope>
    <source>
        <strain evidence="2">CGMCC 1.18578</strain>
    </source>
</reference>
<dbReference type="Proteomes" id="UP001596108">
    <property type="component" value="Unassembled WGS sequence"/>
</dbReference>